<feature type="region of interest" description="Disordered" evidence="1">
    <location>
        <begin position="15"/>
        <end position="41"/>
    </location>
</feature>
<name>A0A5B7JYX7_PORTR</name>
<comment type="caution">
    <text evidence="2">The sequence shown here is derived from an EMBL/GenBank/DDBJ whole genome shotgun (WGS) entry which is preliminary data.</text>
</comment>
<proteinExistence type="predicted"/>
<accession>A0A5B7JYX7</accession>
<gene>
    <name evidence="2" type="ORF">E2C01_092832</name>
</gene>
<sequence length="70" mass="7883">MWLNFSVCVARPSRGKEAGELPTKTRRIHHPSPTPPRPQPQQFITSAIRILGAYSQTPQCFTFTISKGFI</sequence>
<dbReference type="Proteomes" id="UP000324222">
    <property type="component" value="Unassembled WGS sequence"/>
</dbReference>
<dbReference type="AlphaFoldDB" id="A0A5B7JYX7"/>
<organism evidence="2 3">
    <name type="scientific">Portunus trituberculatus</name>
    <name type="common">Swimming crab</name>
    <name type="synonym">Neptunus trituberculatus</name>
    <dbReference type="NCBI Taxonomy" id="210409"/>
    <lineage>
        <taxon>Eukaryota</taxon>
        <taxon>Metazoa</taxon>
        <taxon>Ecdysozoa</taxon>
        <taxon>Arthropoda</taxon>
        <taxon>Crustacea</taxon>
        <taxon>Multicrustacea</taxon>
        <taxon>Malacostraca</taxon>
        <taxon>Eumalacostraca</taxon>
        <taxon>Eucarida</taxon>
        <taxon>Decapoda</taxon>
        <taxon>Pleocyemata</taxon>
        <taxon>Brachyura</taxon>
        <taxon>Eubrachyura</taxon>
        <taxon>Portunoidea</taxon>
        <taxon>Portunidae</taxon>
        <taxon>Portuninae</taxon>
        <taxon>Portunus</taxon>
    </lineage>
</organism>
<protein>
    <submittedName>
        <fullName evidence="2">Uncharacterized protein</fullName>
    </submittedName>
</protein>
<dbReference type="EMBL" id="VSRR010110341">
    <property type="protein sequence ID" value="MPC97514.1"/>
    <property type="molecule type" value="Genomic_DNA"/>
</dbReference>
<keyword evidence="3" id="KW-1185">Reference proteome</keyword>
<reference evidence="2 3" key="1">
    <citation type="submission" date="2019-05" db="EMBL/GenBank/DDBJ databases">
        <title>Another draft genome of Portunus trituberculatus and its Hox gene families provides insights of decapod evolution.</title>
        <authorList>
            <person name="Jeong J.-H."/>
            <person name="Song I."/>
            <person name="Kim S."/>
            <person name="Choi T."/>
            <person name="Kim D."/>
            <person name="Ryu S."/>
            <person name="Kim W."/>
        </authorList>
    </citation>
    <scope>NUCLEOTIDE SEQUENCE [LARGE SCALE GENOMIC DNA]</scope>
    <source>
        <tissue evidence="2">Muscle</tissue>
    </source>
</reference>
<evidence type="ECO:0000313" key="3">
    <source>
        <dbReference type="Proteomes" id="UP000324222"/>
    </source>
</evidence>
<evidence type="ECO:0000313" key="2">
    <source>
        <dbReference type="EMBL" id="MPC97514.1"/>
    </source>
</evidence>
<evidence type="ECO:0000256" key="1">
    <source>
        <dbReference type="SAM" id="MobiDB-lite"/>
    </source>
</evidence>